<evidence type="ECO:0000256" key="2">
    <source>
        <dbReference type="ARBA" id="ARBA00023015"/>
    </source>
</evidence>
<name>A0ABT8EVL4_9ACTN</name>
<keyword evidence="2" id="KW-0805">Transcription regulation</keyword>
<reference evidence="5" key="1">
    <citation type="submission" date="2023-06" db="EMBL/GenBank/DDBJ databases">
        <title>Draft genome sequence of Nocardioides sp. SOB72.</title>
        <authorList>
            <person name="Zhang G."/>
        </authorList>
    </citation>
    <scope>NUCLEOTIDE SEQUENCE</scope>
    <source>
        <strain evidence="5">SOB72</strain>
    </source>
</reference>
<dbReference type="InterPro" id="IPR036390">
    <property type="entry name" value="WH_DNA-bd_sf"/>
</dbReference>
<dbReference type="Proteomes" id="UP001168537">
    <property type="component" value="Unassembled WGS sequence"/>
</dbReference>
<comment type="caution">
    <text evidence="5">The sequence shown here is derived from an EMBL/GenBank/DDBJ whole genome shotgun (WGS) entry which is preliminary data.</text>
</comment>
<dbReference type="PIRSF" id="PIRSF019455">
    <property type="entry name" value="CopR_AtkY"/>
    <property type="match status" value="1"/>
</dbReference>
<sequence>MRQLGQLEAAVMQRLWSWNRPVSVRDVLEDLVQERPLAYTTVMTVMDNLHSKGLVRRQKHGRAYLYAATSTREEHTAELLGQVLADSTDRSATLLRFVETLDPGEVAQLRTALSERAEEPS</sequence>
<dbReference type="RefSeq" id="WP_300960870.1">
    <property type="nucleotide sequence ID" value="NZ_JAUHJR010000004.1"/>
</dbReference>
<proteinExistence type="inferred from homology"/>
<keyword evidence="6" id="KW-1185">Reference proteome</keyword>
<gene>
    <name evidence="5" type="ORF">QWY29_11190</name>
</gene>
<accession>A0ABT8EVL4</accession>
<dbReference type="InterPro" id="IPR036388">
    <property type="entry name" value="WH-like_DNA-bd_sf"/>
</dbReference>
<keyword evidence="4" id="KW-0804">Transcription</keyword>
<dbReference type="SUPFAM" id="SSF46785">
    <property type="entry name" value="Winged helix' DNA-binding domain"/>
    <property type="match status" value="1"/>
</dbReference>
<dbReference type="Gene3D" id="6.10.140.850">
    <property type="match status" value="1"/>
</dbReference>
<organism evidence="5 6">
    <name type="scientific">Nocardioides abyssi</name>
    <dbReference type="NCBI Taxonomy" id="3058370"/>
    <lineage>
        <taxon>Bacteria</taxon>
        <taxon>Bacillati</taxon>
        <taxon>Actinomycetota</taxon>
        <taxon>Actinomycetes</taxon>
        <taxon>Propionibacteriales</taxon>
        <taxon>Nocardioidaceae</taxon>
        <taxon>Nocardioides</taxon>
    </lineage>
</organism>
<comment type="similarity">
    <text evidence="1">Belongs to the BlaI transcriptional regulatory family.</text>
</comment>
<dbReference type="InterPro" id="IPR005650">
    <property type="entry name" value="BlaI_family"/>
</dbReference>
<dbReference type="Gene3D" id="1.10.10.10">
    <property type="entry name" value="Winged helix-like DNA-binding domain superfamily/Winged helix DNA-binding domain"/>
    <property type="match status" value="1"/>
</dbReference>
<dbReference type="EMBL" id="JAUHJR010000004">
    <property type="protein sequence ID" value="MDN4161916.1"/>
    <property type="molecule type" value="Genomic_DNA"/>
</dbReference>
<evidence type="ECO:0000256" key="3">
    <source>
        <dbReference type="ARBA" id="ARBA00023125"/>
    </source>
</evidence>
<protein>
    <submittedName>
        <fullName evidence="5">BlaI/MecI/CopY family transcriptional regulator</fullName>
    </submittedName>
</protein>
<evidence type="ECO:0000256" key="4">
    <source>
        <dbReference type="ARBA" id="ARBA00023163"/>
    </source>
</evidence>
<keyword evidence="3" id="KW-0238">DNA-binding</keyword>
<evidence type="ECO:0000313" key="6">
    <source>
        <dbReference type="Proteomes" id="UP001168537"/>
    </source>
</evidence>
<evidence type="ECO:0000313" key="5">
    <source>
        <dbReference type="EMBL" id="MDN4161916.1"/>
    </source>
</evidence>
<evidence type="ECO:0000256" key="1">
    <source>
        <dbReference type="ARBA" id="ARBA00011046"/>
    </source>
</evidence>
<dbReference type="Pfam" id="PF03965">
    <property type="entry name" value="Penicillinase_R"/>
    <property type="match status" value="1"/>
</dbReference>